<evidence type="ECO:0000313" key="2">
    <source>
        <dbReference type="EMBL" id="GAA2213851.1"/>
    </source>
</evidence>
<reference evidence="2 3" key="1">
    <citation type="journal article" date="2019" name="Int. J. Syst. Evol. Microbiol.">
        <title>The Global Catalogue of Microorganisms (GCM) 10K type strain sequencing project: providing services to taxonomists for standard genome sequencing and annotation.</title>
        <authorList>
            <consortium name="The Broad Institute Genomics Platform"/>
            <consortium name="The Broad Institute Genome Sequencing Center for Infectious Disease"/>
            <person name="Wu L."/>
            <person name="Ma J."/>
        </authorList>
    </citation>
    <scope>NUCLEOTIDE SEQUENCE [LARGE SCALE GENOMIC DNA]</scope>
    <source>
        <strain evidence="2 3">JCM 16114</strain>
    </source>
</reference>
<dbReference type="InterPro" id="IPR002048">
    <property type="entry name" value="EF_hand_dom"/>
</dbReference>
<evidence type="ECO:0000313" key="3">
    <source>
        <dbReference type="Proteomes" id="UP001499843"/>
    </source>
</evidence>
<protein>
    <recommendedName>
        <fullName evidence="1">EF-hand domain-containing protein</fullName>
    </recommendedName>
</protein>
<keyword evidence="3" id="KW-1185">Reference proteome</keyword>
<dbReference type="PROSITE" id="PS50222">
    <property type="entry name" value="EF_HAND_2"/>
    <property type="match status" value="1"/>
</dbReference>
<dbReference type="Pfam" id="PF13499">
    <property type="entry name" value="EF-hand_7"/>
    <property type="match status" value="1"/>
</dbReference>
<dbReference type="Gene3D" id="1.10.238.10">
    <property type="entry name" value="EF-hand"/>
    <property type="match status" value="1"/>
</dbReference>
<name>A0ABN3CWG5_9ACTN</name>
<evidence type="ECO:0000259" key="1">
    <source>
        <dbReference type="PROSITE" id="PS50222"/>
    </source>
</evidence>
<accession>A0ABN3CWG5</accession>
<comment type="caution">
    <text evidence="2">The sequence shown here is derived from an EMBL/GenBank/DDBJ whole genome shotgun (WGS) entry which is preliminary data.</text>
</comment>
<gene>
    <name evidence="2" type="ORF">GCM10009850_093140</name>
</gene>
<dbReference type="Proteomes" id="UP001499843">
    <property type="component" value="Unassembled WGS sequence"/>
</dbReference>
<sequence>MSVDPNFRLTRLRARFSLLDANGDGRLRAEDFALLAGRVCASLGADPNSAKALALAEGCRAYWEGLAAISDSDGDGIVTFQEYAAAVPDSDHFDEHGSPYARALTALADIDDDGQVEHTDFVACMTAIGFALPQVEQLFATLASHGGRVTTDAWSAAIKAYYVSTSAHTPGQMLASEPA</sequence>
<dbReference type="SUPFAM" id="SSF47473">
    <property type="entry name" value="EF-hand"/>
    <property type="match status" value="1"/>
</dbReference>
<dbReference type="InterPro" id="IPR011992">
    <property type="entry name" value="EF-hand-dom_pair"/>
</dbReference>
<dbReference type="PROSITE" id="PS00018">
    <property type="entry name" value="EF_HAND_1"/>
    <property type="match status" value="2"/>
</dbReference>
<dbReference type="EMBL" id="BAAAQX010000036">
    <property type="protein sequence ID" value="GAA2213851.1"/>
    <property type="molecule type" value="Genomic_DNA"/>
</dbReference>
<dbReference type="InterPro" id="IPR018247">
    <property type="entry name" value="EF_Hand_1_Ca_BS"/>
</dbReference>
<dbReference type="SMART" id="SM00054">
    <property type="entry name" value="EFh"/>
    <property type="match status" value="3"/>
</dbReference>
<dbReference type="RefSeq" id="WP_344490252.1">
    <property type="nucleotide sequence ID" value="NZ_BAAAQX010000036.1"/>
</dbReference>
<organism evidence="2 3">
    <name type="scientific">Nonomuraea monospora</name>
    <dbReference type="NCBI Taxonomy" id="568818"/>
    <lineage>
        <taxon>Bacteria</taxon>
        <taxon>Bacillati</taxon>
        <taxon>Actinomycetota</taxon>
        <taxon>Actinomycetes</taxon>
        <taxon>Streptosporangiales</taxon>
        <taxon>Streptosporangiaceae</taxon>
        <taxon>Nonomuraea</taxon>
    </lineage>
</organism>
<proteinExistence type="predicted"/>
<feature type="domain" description="EF-hand" evidence="1">
    <location>
        <begin position="7"/>
        <end position="42"/>
    </location>
</feature>
<dbReference type="CDD" id="cd00051">
    <property type="entry name" value="EFh"/>
    <property type="match status" value="1"/>
</dbReference>